<dbReference type="PANTHER" id="PTHR22760:SF4">
    <property type="entry name" value="GPI MANNOSYLTRANSFERASE 3"/>
    <property type="match status" value="1"/>
</dbReference>
<evidence type="ECO:0000256" key="13">
    <source>
        <dbReference type="SAM" id="MobiDB-lite"/>
    </source>
</evidence>
<dbReference type="AlphaFoldDB" id="A0A6A6QG86"/>
<evidence type="ECO:0000256" key="3">
    <source>
        <dbReference type="ARBA" id="ARBA00006065"/>
    </source>
</evidence>
<evidence type="ECO:0000256" key="10">
    <source>
        <dbReference type="ARBA" id="ARBA00023136"/>
    </source>
</evidence>
<comment type="function">
    <text evidence="11">Mannosyltransferase involved in glycosylphosphatidylinositol-anchor biosynthesis. Transfers the third mannose to Man2-GlcN-acyl-PI during GPI precursor assembly.</text>
</comment>
<reference evidence="14" key="1">
    <citation type="journal article" date="2020" name="Stud. Mycol.">
        <title>101 Dothideomycetes genomes: a test case for predicting lifestyles and emergence of pathogens.</title>
        <authorList>
            <person name="Haridas S."/>
            <person name="Albert R."/>
            <person name="Binder M."/>
            <person name="Bloem J."/>
            <person name="Labutti K."/>
            <person name="Salamov A."/>
            <person name="Andreopoulos B."/>
            <person name="Baker S."/>
            <person name="Barry K."/>
            <person name="Bills G."/>
            <person name="Bluhm B."/>
            <person name="Cannon C."/>
            <person name="Castanera R."/>
            <person name="Culley D."/>
            <person name="Daum C."/>
            <person name="Ezra D."/>
            <person name="Gonzalez J."/>
            <person name="Henrissat B."/>
            <person name="Kuo A."/>
            <person name="Liang C."/>
            <person name="Lipzen A."/>
            <person name="Lutzoni F."/>
            <person name="Magnuson J."/>
            <person name="Mondo S."/>
            <person name="Nolan M."/>
            <person name="Ohm R."/>
            <person name="Pangilinan J."/>
            <person name="Park H.-J."/>
            <person name="Ramirez L."/>
            <person name="Alfaro M."/>
            <person name="Sun H."/>
            <person name="Tritt A."/>
            <person name="Yoshinaga Y."/>
            <person name="Zwiers L.-H."/>
            <person name="Turgeon B."/>
            <person name="Goodwin S."/>
            <person name="Spatafora J."/>
            <person name="Crous P."/>
            <person name="Grigoriev I."/>
        </authorList>
    </citation>
    <scope>NUCLEOTIDE SEQUENCE</scope>
    <source>
        <strain evidence="14">CBS 269.34</strain>
    </source>
</reference>
<keyword evidence="8 12" id="KW-0256">Endoplasmic reticulum</keyword>
<dbReference type="Pfam" id="PF03901">
    <property type="entry name" value="Glyco_transf_22"/>
    <property type="match status" value="1"/>
</dbReference>
<comment type="subcellular location">
    <subcellularLocation>
        <location evidence="1 12">Endoplasmic reticulum membrane</location>
        <topology evidence="1 12">Multi-pass membrane protein</topology>
    </subcellularLocation>
</comment>
<evidence type="ECO:0000313" key="15">
    <source>
        <dbReference type="Proteomes" id="UP000799750"/>
    </source>
</evidence>
<feature type="compositionally biased region" description="Low complexity" evidence="13">
    <location>
        <begin position="14"/>
        <end position="24"/>
    </location>
</feature>
<dbReference type="PANTHER" id="PTHR22760">
    <property type="entry name" value="GLYCOSYLTRANSFERASE"/>
    <property type="match status" value="1"/>
</dbReference>
<dbReference type="InterPro" id="IPR005599">
    <property type="entry name" value="GPI_mannosylTrfase"/>
</dbReference>
<feature type="transmembrane region" description="Helical" evidence="12">
    <location>
        <begin position="414"/>
        <end position="433"/>
    </location>
</feature>
<keyword evidence="5 12" id="KW-0328">Glycosyltransferase</keyword>
<feature type="transmembrane region" description="Helical" evidence="12">
    <location>
        <begin position="388"/>
        <end position="408"/>
    </location>
</feature>
<protein>
    <recommendedName>
        <fullName evidence="12">Mannosyltransferase</fullName>
        <ecNumber evidence="12">2.4.1.-</ecNumber>
    </recommendedName>
</protein>
<comment type="similarity">
    <text evidence="3">Belongs to the glycosyltransferase 22 family. PIGB subfamily.</text>
</comment>
<evidence type="ECO:0000256" key="12">
    <source>
        <dbReference type="RuleBase" id="RU363075"/>
    </source>
</evidence>
<proteinExistence type="inferred from homology"/>
<keyword evidence="7 12" id="KW-0812">Transmembrane</keyword>
<feature type="transmembrane region" description="Helical" evidence="12">
    <location>
        <begin position="229"/>
        <end position="251"/>
    </location>
</feature>
<feature type="transmembrane region" description="Helical" evidence="12">
    <location>
        <begin position="363"/>
        <end position="381"/>
    </location>
</feature>
<evidence type="ECO:0000256" key="2">
    <source>
        <dbReference type="ARBA" id="ARBA00004687"/>
    </source>
</evidence>
<evidence type="ECO:0000256" key="7">
    <source>
        <dbReference type="ARBA" id="ARBA00022692"/>
    </source>
</evidence>
<dbReference type="GO" id="GO:0006506">
    <property type="term" value="P:GPI anchor biosynthetic process"/>
    <property type="evidence" value="ECO:0007669"/>
    <property type="project" value="UniProtKB-UniPathway"/>
</dbReference>
<dbReference type="EC" id="2.4.1.-" evidence="12"/>
<feature type="transmembrane region" description="Helical" evidence="12">
    <location>
        <begin position="263"/>
        <end position="282"/>
    </location>
</feature>
<evidence type="ECO:0000313" key="14">
    <source>
        <dbReference type="EMBL" id="KAF2491016.1"/>
    </source>
</evidence>
<keyword evidence="15" id="KW-1185">Reference proteome</keyword>
<accession>A0A6A6QG86</accession>
<organism evidence="14 15">
    <name type="scientific">Lophium mytilinum</name>
    <dbReference type="NCBI Taxonomy" id="390894"/>
    <lineage>
        <taxon>Eukaryota</taxon>
        <taxon>Fungi</taxon>
        <taxon>Dikarya</taxon>
        <taxon>Ascomycota</taxon>
        <taxon>Pezizomycotina</taxon>
        <taxon>Dothideomycetes</taxon>
        <taxon>Pleosporomycetidae</taxon>
        <taxon>Mytilinidiales</taxon>
        <taxon>Mytilinidiaceae</taxon>
        <taxon>Lophium</taxon>
    </lineage>
</organism>
<evidence type="ECO:0000256" key="5">
    <source>
        <dbReference type="ARBA" id="ARBA00022676"/>
    </source>
</evidence>
<evidence type="ECO:0000256" key="6">
    <source>
        <dbReference type="ARBA" id="ARBA00022679"/>
    </source>
</evidence>
<name>A0A6A6QG86_9PEZI</name>
<evidence type="ECO:0000256" key="11">
    <source>
        <dbReference type="ARBA" id="ARBA00024708"/>
    </source>
</evidence>
<dbReference type="GO" id="GO:0005789">
    <property type="term" value="C:endoplasmic reticulum membrane"/>
    <property type="evidence" value="ECO:0007669"/>
    <property type="project" value="UniProtKB-SubCell"/>
</dbReference>
<gene>
    <name evidence="14" type="ORF">BU16DRAFT_530588</name>
</gene>
<evidence type="ECO:0000256" key="8">
    <source>
        <dbReference type="ARBA" id="ARBA00022824"/>
    </source>
</evidence>
<keyword evidence="4" id="KW-0337">GPI-anchor biosynthesis</keyword>
<dbReference type="Proteomes" id="UP000799750">
    <property type="component" value="Unassembled WGS sequence"/>
</dbReference>
<evidence type="ECO:0000256" key="9">
    <source>
        <dbReference type="ARBA" id="ARBA00022989"/>
    </source>
</evidence>
<dbReference type="GO" id="GO:0000026">
    <property type="term" value="F:alpha-1,2-mannosyltransferase activity"/>
    <property type="evidence" value="ECO:0007669"/>
    <property type="project" value="TreeGrafter"/>
</dbReference>
<keyword evidence="9 12" id="KW-1133">Transmembrane helix</keyword>
<feature type="region of interest" description="Disordered" evidence="13">
    <location>
        <begin position="1"/>
        <end position="24"/>
    </location>
</feature>
<dbReference type="UniPathway" id="UPA00196"/>
<keyword evidence="6" id="KW-0808">Transferase</keyword>
<evidence type="ECO:0000256" key="1">
    <source>
        <dbReference type="ARBA" id="ARBA00004477"/>
    </source>
</evidence>
<dbReference type="OrthoDB" id="416834at2759"/>
<dbReference type="EMBL" id="MU004196">
    <property type="protein sequence ID" value="KAF2491016.1"/>
    <property type="molecule type" value="Genomic_DNA"/>
</dbReference>
<feature type="transmembrane region" description="Helical" evidence="12">
    <location>
        <begin position="323"/>
        <end position="343"/>
    </location>
</feature>
<keyword evidence="10 12" id="KW-0472">Membrane</keyword>
<sequence length="608" mass="67872">MPVRRGPGAGGGHRATATTRPATGEKSLSTPYVLLLLVALRIVSALTLRTFFQPDEYFQSLEPAWQLAFGQHAGAWITWEWRAQLRSSLHPALFAAVYHVAATLANLCQASPRLRAELLLAAPKVVQAVFAALLDCYTWRLAQKIYGRSSRTAWVTLALSVCSPWQWFCAPRTLSNCLETTLTSIAVYHWPWQRPDLSSNTTSKDKDTLKPEHCASNAVGAPSKLRLSLLLAAVACILRPTNALIWACIAVPTLWRATTRGRYVLVREVLVCGSAVLVLSALSDRLFYGFWTLPPVRFLYFNIAQSLAVFYGRNRPDYYLTEGVPLLLTTALPFAAVGIWQNLPKPPAIAAPRSARDAFARTILRRLACTTIAVAVAMSLISHKEVRFLYPVLPFLHVLAAGPLSAFLNPLTTSRKAILAVLLFLNLIIAGYVSQVHQRGVIDVMSYLRHQHETQQLEPFDVGFLMPCHSTPWRSHFVHPGIDAWALTCEPPLDVPLSERGAYLDEADQFYIEPGPSGWINKHMADLRTVSADSIGKGADEGDASVIANKSLRARAWPRYLVFFEQLEETMTEVLRGTRYTECWRRFNTHFHDDSRRRGDVVVWCLGK</sequence>
<comment type="pathway">
    <text evidence="2">Glycolipid biosynthesis; glycosylphosphatidylinositol-anchor biosynthesis.</text>
</comment>
<evidence type="ECO:0000256" key="4">
    <source>
        <dbReference type="ARBA" id="ARBA00022502"/>
    </source>
</evidence>